<dbReference type="EMBL" id="JNBS01002328">
    <property type="protein sequence ID" value="OQR92452.1"/>
    <property type="molecule type" value="Genomic_DNA"/>
</dbReference>
<dbReference type="GO" id="GO:0006281">
    <property type="term" value="P:DNA repair"/>
    <property type="evidence" value="ECO:0007669"/>
    <property type="project" value="TreeGrafter"/>
</dbReference>
<feature type="compositionally biased region" description="Basic and acidic residues" evidence="4">
    <location>
        <begin position="674"/>
        <end position="684"/>
    </location>
</feature>
<name>A0A1V9Z3I5_9STRA</name>
<organism evidence="6 7">
    <name type="scientific">Thraustotheca clavata</name>
    <dbReference type="NCBI Taxonomy" id="74557"/>
    <lineage>
        <taxon>Eukaryota</taxon>
        <taxon>Sar</taxon>
        <taxon>Stramenopiles</taxon>
        <taxon>Oomycota</taxon>
        <taxon>Saprolegniomycetes</taxon>
        <taxon>Saprolegniales</taxon>
        <taxon>Achlyaceae</taxon>
        <taxon>Thraustotheca</taxon>
    </lineage>
</organism>
<keyword evidence="3" id="KW-0131">Cell cycle</keyword>
<evidence type="ECO:0000256" key="4">
    <source>
        <dbReference type="SAM" id="MobiDB-lite"/>
    </source>
</evidence>
<feature type="region of interest" description="Disordered" evidence="4">
    <location>
        <begin position="637"/>
        <end position="684"/>
    </location>
</feature>
<dbReference type="GO" id="GO:0003677">
    <property type="term" value="F:DNA binding"/>
    <property type="evidence" value="ECO:0007669"/>
    <property type="project" value="TreeGrafter"/>
</dbReference>
<evidence type="ECO:0000313" key="7">
    <source>
        <dbReference type="Proteomes" id="UP000243217"/>
    </source>
</evidence>
<feature type="domain" description="Timeless N-terminal" evidence="5">
    <location>
        <begin position="93"/>
        <end position="355"/>
    </location>
</feature>
<evidence type="ECO:0000256" key="2">
    <source>
        <dbReference type="ARBA" id="ARBA00023242"/>
    </source>
</evidence>
<dbReference type="AlphaFoldDB" id="A0A1V9Z3I5"/>
<dbReference type="STRING" id="74557.A0A1V9Z3I5"/>
<keyword evidence="2" id="KW-0539">Nucleus</keyword>
<comment type="subcellular location">
    <subcellularLocation>
        <location evidence="1">Nucleus</location>
    </subcellularLocation>
</comment>
<accession>A0A1V9Z3I5</accession>
<evidence type="ECO:0000313" key="6">
    <source>
        <dbReference type="EMBL" id="OQR92452.1"/>
    </source>
</evidence>
<dbReference type="GO" id="GO:0000076">
    <property type="term" value="P:DNA replication checkpoint signaling"/>
    <property type="evidence" value="ECO:0007669"/>
    <property type="project" value="TreeGrafter"/>
</dbReference>
<gene>
    <name evidence="6" type="ORF">THRCLA_08701</name>
</gene>
<feature type="region of interest" description="Disordered" evidence="4">
    <location>
        <begin position="946"/>
        <end position="1079"/>
    </location>
</feature>
<dbReference type="Pfam" id="PF04821">
    <property type="entry name" value="TIMELESS"/>
    <property type="match status" value="1"/>
</dbReference>
<dbReference type="InterPro" id="IPR044998">
    <property type="entry name" value="Timeless"/>
</dbReference>
<dbReference type="InterPro" id="IPR006906">
    <property type="entry name" value="Timeless_N"/>
</dbReference>
<dbReference type="PANTHER" id="PTHR22940">
    <property type="entry name" value="TIMEOUT/TIMELESS-2"/>
    <property type="match status" value="1"/>
</dbReference>
<evidence type="ECO:0000256" key="1">
    <source>
        <dbReference type="ARBA" id="ARBA00004123"/>
    </source>
</evidence>
<feature type="compositionally biased region" description="Acidic residues" evidence="4">
    <location>
        <begin position="658"/>
        <end position="673"/>
    </location>
</feature>
<dbReference type="OrthoDB" id="310853at2759"/>
<keyword evidence="7" id="KW-1185">Reference proteome</keyword>
<dbReference type="PANTHER" id="PTHR22940:SF4">
    <property type="entry name" value="PROTEIN TIMELESS HOMOLOG"/>
    <property type="match status" value="1"/>
</dbReference>
<feature type="compositionally biased region" description="Acidic residues" evidence="4">
    <location>
        <begin position="8"/>
        <end position="21"/>
    </location>
</feature>
<dbReference type="GO" id="GO:0031298">
    <property type="term" value="C:replication fork protection complex"/>
    <property type="evidence" value="ECO:0007669"/>
    <property type="project" value="TreeGrafter"/>
</dbReference>
<dbReference type="Proteomes" id="UP000243217">
    <property type="component" value="Unassembled WGS sequence"/>
</dbReference>
<feature type="region of interest" description="Disordered" evidence="4">
    <location>
        <begin position="1"/>
        <end position="21"/>
    </location>
</feature>
<evidence type="ECO:0000259" key="5">
    <source>
        <dbReference type="Pfam" id="PF04821"/>
    </source>
</evidence>
<protein>
    <recommendedName>
        <fullName evidence="5">Timeless N-terminal domain-containing protein</fullName>
    </recommendedName>
</protein>
<feature type="compositionally biased region" description="Basic residues" evidence="4">
    <location>
        <begin position="637"/>
        <end position="651"/>
    </location>
</feature>
<proteinExistence type="predicted"/>
<comment type="caution">
    <text evidence="6">The sequence shown here is derived from an EMBL/GenBank/DDBJ whole genome shotgun (WGS) entry which is preliminary data.</text>
</comment>
<sequence>MAGTREDDVLERELDDEEGDEDDFVVLDEAHRERAMSLEELGVSDNEEEDLVADDGSSAVIKRELDPAMLNELLLVCSNLGVTTEMENGETKFTRGEDCEQWVHDLQRAIRQDHAIYRLISKTLGRWKILQKKLIPLLINHQSDWSLVFSILKVLVMLTMKPANESENIALQLNFLRGYKHAFLQNGIVELLMLIVVEPLSREGAARSEQDYLTMELVLTLFRNLLAIPNESLRHVTAATNYLAHLQEDLIVILHEENFFEMILLFAQDIDSAENREWNLLVMEIVALVLQTTTPKQLISTIRLDKLLPNEAPKSTSMNVQPSQPQFSLLGQLKSEGQSRGNFNMRHSNFGGMIVLEGKTGRKTVVTDFNKSGDSVIPQAQKKATTGRRQKNHAMNDIQEVFGGNVCISLDMQEKLSVALCNICDEILVKCYPQLTNSLKNEFRRGSAKLLPSDRLLYFHLVWFLTAYHRLKYPHLKSLQKLQDARFKEEKERVFQADGMDAMLALPNPPNLLENYDQKAILATLDMFSFNFVLQSIETYAEVKNYHAMIVSVQVLTEMIAMLTELVTSPDTRLQRIGQSLQHKLFYERDFLDRLPVLIKSWNPNSFKLDYVCDVVTLTHLVLKMIETQGKHLKVLQRRKGAAKKKKTKRKANSDEPSAIDDEEEEEEDEEENEKQIQAEMRRKEEQFDTRKYFASMISHESIKMYCYLLQRYKTNSSKVNHYVYAFFYRVQNFQALVGEDETMEPMLFNIHCLITFNRMLQDGSIQNKKEYASILEFIRQTIRNFFTLAQSNNLLYVESLVRHPFATKTCAVIQRRYKSLKFDNDMVPLGRRNSYSSDDEAKPKVIRPREIEIEGEAEFDFLAGVSSAPQSVLVPKDPSKKSSKPRAPKSKSWSIIEDKYLTKMYNKYRHLPSVYEVISYEDMFQDRDRTPEQIERRVRHLKLHKKEHDLSDESDEEATQNDTPAEVIPTTRRKRLQKTNVNYNDMDASSEEDGDAAVNTSSSLAPVSSEPPAELHTISQDDSIEESAIVSDDTERVPTKRRRLRQKVASDDEDDDDIFTTKPSESMPESFIEESYDM</sequence>
<evidence type="ECO:0000256" key="3">
    <source>
        <dbReference type="ARBA" id="ARBA00023306"/>
    </source>
</evidence>
<reference evidence="6 7" key="1">
    <citation type="journal article" date="2014" name="Genome Biol. Evol.">
        <title>The secreted proteins of Achlya hypogyna and Thraustotheca clavata identify the ancestral oomycete secretome and reveal gene acquisitions by horizontal gene transfer.</title>
        <authorList>
            <person name="Misner I."/>
            <person name="Blouin N."/>
            <person name="Leonard G."/>
            <person name="Richards T.A."/>
            <person name="Lane C.E."/>
        </authorList>
    </citation>
    <scope>NUCLEOTIDE SEQUENCE [LARGE SCALE GENOMIC DNA]</scope>
    <source>
        <strain evidence="6 7">ATCC 34112</strain>
    </source>
</reference>
<dbReference type="GO" id="GO:0043111">
    <property type="term" value="P:replication fork arrest"/>
    <property type="evidence" value="ECO:0007669"/>
    <property type="project" value="TreeGrafter"/>
</dbReference>